<proteinExistence type="predicted"/>
<evidence type="ECO:0000313" key="2">
    <source>
        <dbReference type="EMBL" id="CAI8596285.1"/>
    </source>
</evidence>
<gene>
    <name evidence="2" type="ORF">VFH_II027520</name>
</gene>
<evidence type="ECO:0000313" key="3">
    <source>
        <dbReference type="Proteomes" id="UP001157006"/>
    </source>
</evidence>
<dbReference type="AlphaFoldDB" id="A0AAV0ZCB2"/>
<sequence>MVGGLSPCPLSFNLWDSFFDSLRFMYDFLNIDENVDKVKVVGAQKLTQNIYPHLLNSIMLYRALFEVSDSFEKNVVELKKKRIEVKEYQYLKDVLVASINERMAIMEKELQELRADKQLADAELGTIQGEMSELKGQLAEKDKEHEVLNGKLEVAVMDILLARDQGFNKAKQRALFLHLDFNLSALGYFKVI</sequence>
<keyword evidence="1" id="KW-0175">Coiled coil</keyword>
<dbReference type="Proteomes" id="UP001157006">
    <property type="component" value="Chromosome 2"/>
</dbReference>
<protein>
    <submittedName>
        <fullName evidence="2">Uncharacterized protein</fullName>
    </submittedName>
</protein>
<keyword evidence="3" id="KW-1185">Reference proteome</keyword>
<name>A0AAV0ZCB2_VICFA</name>
<accession>A0AAV0ZCB2</accession>
<feature type="coiled-coil region" evidence="1">
    <location>
        <begin position="96"/>
        <end position="151"/>
    </location>
</feature>
<dbReference type="EMBL" id="OX451737">
    <property type="protein sequence ID" value="CAI8596285.1"/>
    <property type="molecule type" value="Genomic_DNA"/>
</dbReference>
<evidence type="ECO:0000256" key="1">
    <source>
        <dbReference type="SAM" id="Coils"/>
    </source>
</evidence>
<reference evidence="2 3" key="1">
    <citation type="submission" date="2023-01" db="EMBL/GenBank/DDBJ databases">
        <authorList>
            <person name="Kreplak J."/>
        </authorList>
    </citation>
    <scope>NUCLEOTIDE SEQUENCE [LARGE SCALE GENOMIC DNA]</scope>
</reference>
<organism evidence="2 3">
    <name type="scientific">Vicia faba</name>
    <name type="common">Broad bean</name>
    <name type="synonym">Faba vulgaris</name>
    <dbReference type="NCBI Taxonomy" id="3906"/>
    <lineage>
        <taxon>Eukaryota</taxon>
        <taxon>Viridiplantae</taxon>
        <taxon>Streptophyta</taxon>
        <taxon>Embryophyta</taxon>
        <taxon>Tracheophyta</taxon>
        <taxon>Spermatophyta</taxon>
        <taxon>Magnoliopsida</taxon>
        <taxon>eudicotyledons</taxon>
        <taxon>Gunneridae</taxon>
        <taxon>Pentapetalae</taxon>
        <taxon>rosids</taxon>
        <taxon>fabids</taxon>
        <taxon>Fabales</taxon>
        <taxon>Fabaceae</taxon>
        <taxon>Papilionoideae</taxon>
        <taxon>50 kb inversion clade</taxon>
        <taxon>NPAAA clade</taxon>
        <taxon>Hologalegina</taxon>
        <taxon>IRL clade</taxon>
        <taxon>Fabeae</taxon>
        <taxon>Vicia</taxon>
    </lineage>
</organism>